<evidence type="ECO:0000313" key="2">
    <source>
        <dbReference type="Proteomes" id="UP000032946"/>
    </source>
</evidence>
<sequence length="35" mass="4000">MVRFGAQFWVENQEAIVQQLKTSGFTVDVLSIDNE</sequence>
<evidence type="ECO:0008006" key="3">
    <source>
        <dbReference type="Google" id="ProtNLM"/>
    </source>
</evidence>
<accession>A0A9P1KDF7</accession>
<dbReference type="AlphaFoldDB" id="A0A9P1KDF7"/>
<reference evidence="1 2" key="1">
    <citation type="submission" date="2014-02" db="EMBL/GenBank/DDBJ databases">
        <authorList>
            <person name="Genoscope - CEA"/>
        </authorList>
    </citation>
    <scope>NUCLEOTIDE SEQUENCE [LARGE SCALE GENOMIC DNA]</scope>
    <source>
        <strain evidence="1 2">PCC 8005</strain>
    </source>
</reference>
<proteinExistence type="predicted"/>
<dbReference type="RefSeq" id="WP_008049319.1">
    <property type="nucleotide sequence ID" value="NZ_FO818640.1"/>
</dbReference>
<gene>
    <name evidence="1" type="ORF">ARTHRO_11650</name>
</gene>
<organism evidence="1 2">
    <name type="scientific">Limnospira indica PCC 8005</name>
    <dbReference type="NCBI Taxonomy" id="376219"/>
    <lineage>
        <taxon>Bacteria</taxon>
        <taxon>Bacillati</taxon>
        <taxon>Cyanobacteriota</taxon>
        <taxon>Cyanophyceae</taxon>
        <taxon>Oscillatoriophycideae</taxon>
        <taxon>Oscillatoriales</taxon>
        <taxon>Sirenicapillariaceae</taxon>
        <taxon>Limnospira</taxon>
    </lineage>
</organism>
<evidence type="ECO:0000313" key="1">
    <source>
        <dbReference type="EMBL" id="CDM93976.1"/>
    </source>
</evidence>
<dbReference type="Proteomes" id="UP000032946">
    <property type="component" value="Chromosome"/>
</dbReference>
<name>A0A9P1KDF7_9CYAN</name>
<keyword evidence="2" id="KW-1185">Reference proteome</keyword>
<dbReference type="EMBL" id="FO818640">
    <property type="protein sequence ID" value="CDM93976.1"/>
    <property type="molecule type" value="Genomic_DNA"/>
</dbReference>
<protein>
    <recommendedName>
        <fullName evidence="3">DNA polymerase III subunit alpha</fullName>
    </recommendedName>
</protein>